<name>A0A060SI29_PYCCI</name>
<keyword evidence="5" id="KW-0862">Zinc</keyword>
<dbReference type="AlphaFoldDB" id="A0A060SI29"/>
<evidence type="ECO:0000256" key="8">
    <source>
        <dbReference type="ARBA" id="ARBA00023163"/>
    </source>
</evidence>
<evidence type="ECO:0000256" key="7">
    <source>
        <dbReference type="ARBA" id="ARBA00023015"/>
    </source>
</evidence>
<evidence type="ECO:0000256" key="2">
    <source>
        <dbReference type="ARBA" id="ARBA00010210"/>
    </source>
</evidence>
<keyword evidence="6" id="KW-0156">Chromatin regulator</keyword>
<dbReference type="HOGENOM" id="CLU_031900_2_0_1"/>
<evidence type="ECO:0000313" key="14">
    <source>
        <dbReference type="Proteomes" id="UP000029665"/>
    </source>
</evidence>
<keyword evidence="14" id="KW-1185">Reference proteome</keyword>
<gene>
    <name evidence="13" type="ORF">BN946_scf185015.g135</name>
</gene>
<dbReference type="GO" id="GO:0008270">
    <property type="term" value="F:zinc ion binding"/>
    <property type="evidence" value="ECO:0007669"/>
    <property type="project" value="UniProtKB-KW"/>
</dbReference>
<dbReference type="GO" id="GO:0000785">
    <property type="term" value="C:chromatin"/>
    <property type="evidence" value="ECO:0007669"/>
    <property type="project" value="UniProtKB-ARBA"/>
</dbReference>
<evidence type="ECO:0000256" key="9">
    <source>
        <dbReference type="ARBA" id="ARBA00023242"/>
    </source>
</evidence>
<organism evidence="13 14">
    <name type="scientific">Pycnoporus cinnabarinus</name>
    <name type="common">Cinnabar-red polypore</name>
    <name type="synonym">Trametes cinnabarina</name>
    <dbReference type="NCBI Taxonomy" id="5643"/>
    <lineage>
        <taxon>Eukaryota</taxon>
        <taxon>Fungi</taxon>
        <taxon>Dikarya</taxon>
        <taxon>Basidiomycota</taxon>
        <taxon>Agaricomycotina</taxon>
        <taxon>Agaricomycetes</taxon>
        <taxon>Polyporales</taxon>
        <taxon>Polyporaceae</taxon>
        <taxon>Trametes</taxon>
    </lineage>
</organism>
<dbReference type="GO" id="GO:0006325">
    <property type="term" value="P:chromatin organization"/>
    <property type="evidence" value="ECO:0007669"/>
    <property type="project" value="UniProtKB-KW"/>
</dbReference>
<dbReference type="STRING" id="5643.A0A060SI29"/>
<dbReference type="Pfam" id="PF12998">
    <property type="entry name" value="ING"/>
    <property type="match status" value="1"/>
</dbReference>
<dbReference type="InterPro" id="IPR013083">
    <property type="entry name" value="Znf_RING/FYVE/PHD"/>
</dbReference>
<dbReference type="InterPro" id="IPR001965">
    <property type="entry name" value="Znf_PHD"/>
</dbReference>
<accession>A0A060SI29</accession>
<sequence length="420" mass="45756">MNANLEEAANIATEYLSSLEREHAATVRSPSFVLVDASVPAGTHRHVRFVTGLENLPNETQHILAEIKHRDMRSQELTDEIRKETQKYYRHSSKNAGQALSGKDTAIPDTVAKLYTEVDALAAEKVLLSERLFRLFERAMARLNHDIQKILKLQGDETPLPATQHFLSTVDSTVKQLQTGIRTATEVIESSSSATASAGPPPNKKRRMNTTTSAGSIKLPSPVPVSSGTFGGGGGGAGASGTQKSGLSRQVHPRHSPMRSRRTHMSTGLDDDDAEGEEDLDEGGEEGGDTEDQELYCYCQKLSYGEVRAAFLWNLLPLSSSVSDVSRERGRCGHRYDAPPDDTERAAFILTLNVQMIACDNDGCRYQWFHLSCVNLKPPLPENWYCEECSVKLGIAGPLTAAPSATTSATTSGGRKGRKK</sequence>
<comment type="subcellular location">
    <subcellularLocation>
        <location evidence="1">Nucleus</location>
    </subcellularLocation>
</comment>
<keyword evidence="3" id="KW-0479">Metal-binding</keyword>
<evidence type="ECO:0000256" key="5">
    <source>
        <dbReference type="ARBA" id="ARBA00022833"/>
    </source>
</evidence>
<evidence type="ECO:0000259" key="11">
    <source>
        <dbReference type="SMART" id="SM00249"/>
    </source>
</evidence>
<feature type="domain" description="Zinc finger PHD-type" evidence="11">
    <location>
        <begin position="296"/>
        <end position="390"/>
    </location>
</feature>
<feature type="region of interest" description="Disordered" evidence="10">
    <location>
        <begin position="185"/>
        <end position="289"/>
    </location>
</feature>
<evidence type="ECO:0000256" key="4">
    <source>
        <dbReference type="ARBA" id="ARBA00022771"/>
    </source>
</evidence>
<feature type="compositionally biased region" description="Basic residues" evidence="10">
    <location>
        <begin position="251"/>
        <end position="264"/>
    </location>
</feature>
<feature type="compositionally biased region" description="Acidic residues" evidence="10">
    <location>
        <begin position="269"/>
        <end position="289"/>
    </location>
</feature>
<comment type="similarity">
    <text evidence="2">Belongs to the ING family.</text>
</comment>
<dbReference type="InterPro" id="IPR011011">
    <property type="entry name" value="Znf_FYVE_PHD"/>
</dbReference>
<feature type="domain" description="Inhibitor of growth protein N-terminal histone-binding" evidence="12">
    <location>
        <begin position="49"/>
        <end position="150"/>
    </location>
</feature>
<evidence type="ECO:0000256" key="6">
    <source>
        <dbReference type="ARBA" id="ARBA00022853"/>
    </source>
</evidence>
<dbReference type="Gene3D" id="3.30.40.10">
    <property type="entry name" value="Zinc/RING finger domain, C3HC4 (zinc finger)"/>
    <property type="match status" value="1"/>
</dbReference>
<keyword evidence="7" id="KW-0805">Transcription regulation</keyword>
<dbReference type="Proteomes" id="UP000029665">
    <property type="component" value="Unassembled WGS sequence"/>
</dbReference>
<evidence type="ECO:0008006" key="15">
    <source>
        <dbReference type="Google" id="ProtNLM"/>
    </source>
</evidence>
<comment type="caution">
    <text evidence="13">The sequence shown here is derived from an EMBL/GenBank/DDBJ whole genome shotgun (WGS) entry which is preliminary data.</text>
</comment>
<dbReference type="SUPFAM" id="SSF57903">
    <property type="entry name" value="FYVE/PHD zinc finger"/>
    <property type="match status" value="1"/>
</dbReference>
<proteinExistence type="inferred from homology"/>
<dbReference type="OrthoDB" id="5411773at2759"/>
<dbReference type="SMART" id="SM00249">
    <property type="entry name" value="PHD"/>
    <property type="match status" value="1"/>
</dbReference>
<dbReference type="PANTHER" id="PTHR10333:SF103">
    <property type="entry name" value="INHIBITOR OF GROWTH PROTEIN 3"/>
    <property type="match status" value="1"/>
</dbReference>
<evidence type="ECO:0000256" key="10">
    <source>
        <dbReference type="SAM" id="MobiDB-lite"/>
    </source>
</evidence>
<evidence type="ECO:0000313" key="13">
    <source>
        <dbReference type="EMBL" id="CDO73806.1"/>
    </source>
</evidence>
<evidence type="ECO:0000259" key="12">
    <source>
        <dbReference type="SMART" id="SM01408"/>
    </source>
</evidence>
<dbReference type="SMART" id="SM01408">
    <property type="entry name" value="ING"/>
    <property type="match status" value="1"/>
</dbReference>
<keyword evidence="9" id="KW-0539">Nucleus</keyword>
<dbReference type="OMA" id="YCYCQKL"/>
<protein>
    <recommendedName>
        <fullName evidence="15">Chromatin modification-related protein</fullName>
    </recommendedName>
</protein>
<dbReference type="PANTHER" id="PTHR10333">
    <property type="entry name" value="INHIBITOR OF GROWTH PROTEIN"/>
    <property type="match status" value="1"/>
</dbReference>
<evidence type="ECO:0000256" key="1">
    <source>
        <dbReference type="ARBA" id="ARBA00004123"/>
    </source>
</evidence>
<keyword evidence="4" id="KW-0863">Zinc-finger</keyword>
<dbReference type="GO" id="GO:0005634">
    <property type="term" value="C:nucleus"/>
    <property type="evidence" value="ECO:0007669"/>
    <property type="project" value="UniProtKB-SubCell"/>
</dbReference>
<reference evidence="13" key="1">
    <citation type="submission" date="2014-01" db="EMBL/GenBank/DDBJ databases">
        <title>The genome of the white-rot fungus Pycnoporus cinnabarinus: a basidiomycete model with a versatile arsenal for lignocellulosic biomass breakdown.</title>
        <authorList>
            <person name="Levasseur A."/>
            <person name="Lomascolo A."/>
            <person name="Ruiz-Duenas F.J."/>
            <person name="Uzan E."/>
            <person name="Piumi F."/>
            <person name="Kues U."/>
            <person name="Ram A.F.J."/>
            <person name="Murat C."/>
            <person name="Haon M."/>
            <person name="Benoit I."/>
            <person name="Arfi Y."/>
            <person name="Chevret D."/>
            <person name="Drula E."/>
            <person name="Kwon M.J."/>
            <person name="Gouret P."/>
            <person name="Lesage-Meessen L."/>
            <person name="Lombard V."/>
            <person name="Mariette J."/>
            <person name="Noirot C."/>
            <person name="Park J."/>
            <person name="Patyshakuliyeva A."/>
            <person name="Wieneger R.A.B."/>
            <person name="Wosten H.A.B."/>
            <person name="Martin F."/>
            <person name="Coutinho P.M."/>
            <person name="de Vries R."/>
            <person name="Martinez A.T."/>
            <person name="Klopp C."/>
            <person name="Pontarotti P."/>
            <person name="Henrissat B."/>
            <person name="Record E."/>
        </authorList>
    </citation>
    <scope>NUCLEOTIDE SEQUENCE [LARGE SCALE GENOMIC DNA]</scope>
    <source>
        <strain evidence="13">BRFM137</strain>
    </source>
</reference>
<dbReference type="InterPro" id="IPR028651">
    <property type="entry name" value="ING_fam"/>
</dbReference>
<dbReference type="EMBL" id="CCBP010000123">
    <property type="protein sequence ID" value="CDO73806.1"/>
    <property type="molecule type" value="Genomic_DNA"/>
</dbReference>
<dbReference type="Gene3D" id="6.10.140.1740">
    <property type="match status" value="1"/>
</dbReference>
<feature type="compositionally biased region" description="Gly residues" evidence="10">
    <location>
        <begin position="229"/>
        <end position="239"/>
    </location>
</feature>
<keyword evidence="8" id="KW-0804">Transcription</keyword>
<dbReference type="CDD" id="cd16858">
    <property type="entry name" value="ING_ING3_Yng2p"/>
    <property type="match status" value="1"/>
</dbReference>
<evidence type="ECO:0000256" key="3">
    <source>
        <dbReference type="ARBA" id="ARBA00022723"/>
    </source>
</evidence>
<dbReference type="InterPro" id="IPR024610">
    <property type="entry name" value="ING_N_histone-binding"/>
</dbReference>